<dbReference type="PROSITE" id="PS51257">
    <property type="entry name" value="PROKAR_LIPOPROTEIN"/>
    <property type="match status" value="1"/>
</dbReference>
<reference evidence="3" key="1">
    <citation type="journal article" date="2022" name="Front. Microbiol.">
        <title>New perspectives on an old grouping: The genomic and phenotypic variability of Oxalobacter formigenes and the implications for calcium oxalate stone prevention.</title>
        <authorList>
            <person name="Chmiel J.A."/>
            <person name="Carr C."/>
            <person name="Stuivenberg G.A."/>
            <person name="Venema R."/>
            <person name="Chanyi R.M."/>
            <person name="Al K.F."/>
            <person name="Giguere D."/>
            <person name="Say H."/>
            <person name="Akouris P.P."/>
            <person name="Dominguez Romero S.A."/>
            <person name="Kwong A."/>
            <person name="Tai V."/>
            <person name="Koval S.F."/>
            <person name="Razvi H."/>
            <person name="Bjazevic J."/>
            <person name="Burton J.P."/>
        </authorList>
    </citation>
    <scope>NUCLEOTIDE SEQUENCE</scope>
    <source>
        <strain evidence="3">WoOx3</strain>
    </source>
</reference>
<name>A0A9E9LYQ7_9BURK</name>
<dbReference type="InterPro" id="IPR010131">
    <property type="entry name" value="MdtP/NodT-like"/>
</dbReference>
<dbReference type="AlphaFoldDB" id="A0A9E9LYQ7"/>
<dbReference type="NCBIfam" id="TIGR01845">
    <property type="entry name" value="outer_NodT"/>
    <property type="match status" value="1"/>
</dbReference>
<organism evidence="3 4">
    <name type="scientific">Oxalobacter vibrioformis</name>
    <dbReference type="NCBI Taxonomy" id="933080"/>
    <lineage>
        <taxon>Bacteria</taxon>
        <taxon>Pseudomonadati</taxon>
        <taxon>Pseudomonadota</taxon>
        <taxon>Betaproteobacteria</taxon>
        <taxon>Burkholderiales</taxon>
        <taxon>Oxalobacteraceae</taxon>
        <taxon>Oxalobacter</taxon>
    </lineage>
</organism>
<comment type="subcellular location">
    <subcellularLocation>
        <location evidence="2">Cell membrane</location>
        <topology evidence="2">Lipid-anchor</topology>
    </subcellularLocation>
</comment>
<keyword evidence="2" id="KW-0564">Palmitate</keyword>
<dbReference type="EMBL" id="CP098242">
    <property type="protein sequence ID" value="WAW10931.1"/>
    <property type="molecule type" value="Genomic_DNA"/>
</dbReference>
<evidence type="ECO:0000313" key="4">
    <source>
        <dbReference type="Proteomes" id="UP001156215"/>
    </source>
</evidence>
<evidence type="ECO:0000256" key="1">
    <source>
        <dbReference type="ARBA" id="ARBA00007613"/>
    </source>
</evidence>
<dbReference type="PANTHER" id="PTHR30203:SF32">
    <property type="entry name" value="CATION EFFLUX SYSTEM PROTEIN CUSC"/>
    <property type="match status" value="1"/>
</dbReference>
<dbReference type="GO" id="GO:0005886">
    <property type="term" value="C:plasma membrane"/>
    <property type="evidence" value="ECO:0007669"/>
    <property type="project" value="UniProtKB-SubCell"/>
</dbReference>
<protein>
    <submittedName>
        <fullName evidence="3">Efflux transporter outer membrane subunit</fullName>
    </submittedName>
</protein>
<dbReference type="InterPro" id="IPR003423">
    <property type="entry name" value="OMP_efflux"/>
</dbReference>
<dbReference type="SUPFAM" id="SSF56954">
    <property type="entry name" value="Outer membrane efflux proteins (OEP)"/>
    <property type="match status" value="1"/>
</dbReference>
<keyword evidence="2" id="KW-1134">Transmembrane beta strand</keyword>
<sequence length="473" mass="51864">MNDKSKLPHFIRCVIPVLVASALAGCSLAPEYIRPEAPVAPTYTAAEKPADQAVEVALPEWKAFFRDETMQRVIEIAIENNRDLKVAILNIEKTRAQYRIQRADLLPTINASTGGTSQRLPAEFNSRGVEGVSRQYTASLGFSAFELDLFGRVRNLTEQALETFHSVEADAKSARLSLVAETAGMYLQLVADREIHDLTAATLKNREENLELVEKKFAAGVASDLDVSQAQTLVEEARTSLAVLATKVGQDENYLVLLMGSPLPKDLPEVRKLSEIVALQDIPEGLPSSLLENRPDIQAAEHLLKGTNANIGAARANFFPTISLTAGLGRMSSDYSNLFDAGGRHWVFSPQLVVPIFDTGRNIARLEMSEAERDMAVARYEKTIQVAFREVADALVQRENMQIQLKSQESLVASTGRSYQHASVRYEAGVASYINVLDAQRTLYAAQSSLIGTRLLRESNALALYKALGGGWS</sequence>
<feature type="chain" id="PRO_5039745399" evidence="2">
    <location>
        <begin position="30"/>
        <end position="473"/>
    </location>
</feature>
<dbReference type="Gene3D" id="1.20.1600.10">
    <property type="entry name" value="Outer membrane efflux proteins (OEP)"/>
    <property type="match status" value="1"/>
</dbReference>
<dbReference type="Pfam" id="PF02321">
    <property type="entry name" value="OEP"/>
    <property type="match status" value="2"/>
</dbReference>
<evidence type="ECO:0000313" key="3">
    <source>
        <dbReference type="EMBL" id="WAW10931.1"/>
    </source>
</evidence>
<dbReference type="GO" id="GO:0015562">
    <property type="term" value="F:efflux transmembrane transporter activity"/>
    <property type="evidence" value="ECO:0007669"/>
    <property type="project" value="InterPro"/>
</dbReference>
<proteinExistence type="inferred from homology"/>
<keyword evidence="2" id="KW-0449">Lipoprotein</keyword>
<dbReference type="RefSeq" id="WP_269310006.1">
    <property type="nucleotide sequence ID" value="NZ_CP098242.1"/>
</dbReference>
<gene>
    <name evidence="3" type="ORF">NB640_04650</name>
</gene>
<dbReference type="KEGG" id="ovb:NB640_04650"/>
<keyword evidence="2" id="KW-0472">Membrane</keyword>
<keyword evidence="2" id="KW-0812">Transmembrane</keyword>
<feature type="signal peptide" evidence="2">
    <location>
        <begin position="1"/>
        <end position="29"/>
    </location>
</feature>
<accession>A0A9E9LYQ7</accession>
<dbReference type="PANTHER" id="PTHR30203">
    <property type="entry name" value="OUTER MEMBRANE CATION EFFLUX PROTEIN"/>
    <property type="match status" value="1"/>
</dbReference>
<dbReference type="Proteomes" id="UP001156215">
    <property type="component" value="Chromosome"/>
</dbReference>
<keyword evidence="4" id="KW-1185">Reference proteome</keyword>
<dbReference type="Gene3D" id="2.20.200.10">
    <property type="entry name" value="Outer membrane efflux proteins (OEP)"/>
    <property type="match status" value="1"/>
</dbReference>
<keyword evidence="2" id="KW-0732">Signal</keyword>
<evidence type="ECO:0000256" key="2">
    <source>
        <dbReference type="RuleBase" id="RU362097"/>
    </source>
</evidence>
<comment type="similarity">
    <text evidence="1 2">Belongs to the outer membrane factor (OMF) (TC 1.B.17) family.</text>
</comment>